<dbReference type="EMBL" id="CAAALY010119575">
    <property type="protein sequence ID" value="VEL31188.1"/>
    <property type="molecule type" value="Genomic_DNA"/>
</dbReference>
<gene>
    <name evidence="1" type="ORF">PXEA_LOCUS24628</name>
</gene>
<reference evidence="1" key="1">
    <citation type="submission" date="2018-11" db="EMBL/GenBank/DDBJ databases">
        <authorList>
            <consortium name="Pathogen Informatics"/>
        </authorList>
    </citation>
    <scope>NUCLEOTIDE SEQUENCE</scope>
</reference>
<organism evidence="1 2">
    <name type="scientific">Protopolystoma xenopodis</name>
    <dbReference type="NCBI Taxonomy" id="117903"/>
    <lineage>
        <taxon>Eukaryota</taxon>
        <taxon>Metazoa</taxon>
        <taxon>Spiralia</taxon>
        <taxon>Lophotrochozoa</taxon>
        <taxon>Platyhelminthes</taxon>
        <taxon>Monogenea</taxon>
        <taxon>Polyopisthocotylea</taxon>
        <taxon>Polystomatidea</taxon>
        <taxon>Polystomatidae</taxon>
        <taxon>Protopolystoma</taxon>
    </lineage>
</organism>
<sequence>MSGVLESCIFPQQKSPASRSHSPTLITSVISTGTTGVNNSAPVTVMPSSAMSLGAKPSSIYDTIPSRHLETFHINGAIVPLSDDSNSTAKPSEKTSIYNKRHMPFGTSPSETFGYVHVSPDPINTPPSASPIILSTPTTLSLSTNHMILPLNHRQTQKNIATGDDALQVTCIAPLPSVSSPLANRGNVEESGGNICNSNHVGIGLSCDILSTSEDSKLASAKRLHIATADLSSNFVMSSNELLVGKSSVFIESEEVDETCLTPAQRFKKVR</sequence>
<dbReference type="Proteomes" id="UP000784294">
    <property type="component" value="Unassembled WGS sequence"/>
</dbReference>
<protein>
    <submittedName>
        <fullName evidence="1">Uncharacterized protein</fullName>
    </submittedName>
</protein>
<evidence type="ECO:0000313" key="2">
    <source>
        <dbReference type="Proteomes" id="UP000784294"/>
    </source>
</evidence>
<comment type="caution">
    <text evidence="1">The sequence shown here is derived from an EMBL/GenBank/DDBJ whole genome shotgun (WGS) entry which is preliminary data.</text>
</comment>
<accession>A0A3S5BMZ9</accession>
<evidence type="ECO:0000313" key="1">
    <source>
        <dbReference type="EMBL" id="VEL31188.1"/>
    </source>
</evidence>
<proteinExistence type="predicted"/>
<keyword evidence="2" id="KW-1185">Reference proteome</keyword>
<dbReference type="AlphaFoldDB" id="A0A3S5BMZ9"/>
<name>A0A3S5BMZ9_9PLAT</name>